<name>A0A438FY01_VITVI</name>
<evidence type="ECO:0000313" key="1">
    <source>
        <dbReference type="EMBL" id="RVW64836.1"/>
    </source>
</evidence>
<evidence type="ECO:0000313" key="2">
    <source>
        <dbReference type="Proteomes" id="UP000288805"/>
    </source>
</evidence>
<organism evidence="1 2">
    <name type="scientific">Vitis vinifera</name>
    <name type="common">Grape</name>
    <dbReference type="NCBI Taxonomy" id="29760"/>
    <lineage>
        <taxon>Eukaryota</taxon>
        <taxon>Viridiplantae</taxon>
        <taxon>Streptophyta</taxon>
        <taxon>Embryophyta</taxon>
        <taxon>Tracheophyta</taxon>
        <taxon>Spermatophyta</taxon>
        <taxon>Magnoliopsida</taxon>
        <taxon>eudicotyledons</taxon>
        <taxon>Gunneridae</taxon>
        <taxon>Pentapetalae</taxon>
        <taxon>rosids</taxon>
        <taxon>Vitales</taxon>
        <taxon>Vitaceae</taxon>
        <taxon>Viteae</taxon>
        <taxon>Vitis</taxon>
    </lineage>
</organism>
<sequence>MVLNDRESNDLLLNAPIELVRCTLQSMSSSRAFFVPMLPVVLGLQQPLLQIPLGCEDQTSRASQSGLLRIRTWVLALRLRTLPSWYHLGYSRWYQEGNCLGASQSGLPRIRTWVLALRLRTLPSWGKVAQMVPGGQLVPPNCARRGHHSQNGPDNAESYRAICLFGPWRVTSPGFERGILTQRVALLVPSGLLPAVMPPSGTVRWYGWAPEQKKADVYVGTSFVLSIFGSVPVKGITKWPPQNSNLGPGLKA</sequence>
<proteinExistence type="predicted"/>
<gene>
    <name evidence="1" type="ORF">CK203_051998</name>
</gene>
<reference evidence="1 2" key="1">
    <citation type="journal article" date="2018" name="PLoS Genet.">
        <title>Population sequencing reveals clonal diversity and ancestral inbreeding in the grapevine cultivar Chardonnay.</title>
        <authorList>
            <person name="Roach M.J."/>
            <person name="Johnson D.L."/>
            <person name="Bohlmann J."/>
            <person name="van Vuuren H.J."/>
            <person name="Jones S.J."/>
            <person name="Pretorius I.S."/>
            <person name="Schmidt S.A."/>
            <person name="Borneman A.R."/>
        </authorList>
    </citation>
    <scope>NUCLEOTIDE SEQUENCE [LARGE SCALE GENOMIC DNA]</scope>
    <source>
        <strain evidence="2">cv. Chardonnay</strain>
        <tissue evidence="1">Leaf</tissue>
    </source>
</reference>
<protein>
    <submittedName>
        <fullName evidence="1">Uncharacterized protein</fullName>
    </submittedName>
</protein>
<accession>A0A438FY01</accession>
<dbReference type="Proteomes" id="UP000288805">
    <property type="component" value="Unassembled WGS sequence"/>
</dbReference>
<dbReference type="AlphaFoldDB" id="A0A438FY01"/>
<comment type="caution">
    <text evidence="1">The sequence shown here is derived from an EMBL/GenBank/DDBJ whole genome shotgun (WGS) entry which is preliminary data.</text>
</comment>
<dbReference type="EMBL" id="QGNW01000702">
    <property type="protein sequence ID" value="RVW64836.1"/>
    <property type="molecule type" value="Genomic_DNA"/>
</dbReference>